<evidence type="ECO:0000256" key="1">
    <source>
        <dbReference type="ARBA" id="ARBA00015263"/>
    </source>
</evidence>
<evidence type="ECO:0000256" key="3">
    <source>
        <dbReference type="SAM" id="MobiDB-lite"/>
    </source>
</evidence>
<feature type="compositionally biased region" description="Polar residues" evidence="3">
    <location>
        <begin position="279"/>
        <end position="290"/>
    </location>
</feature>
<dbReference type="Proteomes" id="UP000694388">
    <property type="component" value="Unplaced"/>
</dbReference>
<dbReference type="Ensembl" id="ENSEBUT00000024125.1">
    <property type="protein sequence ID" value="ENSEBUP00000023548.1"/>
    <property type="gene ID" value="ENSEBUG00000014483.1"/>
</dbReference>
<evidence type="ECO:0000313" key="6">
    <source>
        <dbReference type="Proteomes" id="UP000694388"/>
    </source>
</evidence>
<dbReference type="Gene3D" id="1.25.10.10">
    <property type="entry name" value="Leucine-rich Repeat Variant"/>
    <property type="match status" value="2"/>
</dbReference>
<dbReference type="InterPro" id="IPR025283">
    <property type="entry name" value="DUF4042"/>
</dbReference>
<evidence type="ECO:0000259" key="4">
    <source>
        <dbReference type="Pfam" id="PF13251"/>
    </source>
</evidence>
<protein>
    <recommendedName>
        <fullName evidence="1">HEAT repeat-containing protein 6</fullName>
    </recommendedName>
</protein>
<dbReference type="GeneTree" id="ENSGT00390000016675"/>
<accession>A0A8C4R128</accession>
<evidence type="ECO:0000313" key="5">
    <source>
        <dbReference type="Ensembl" id="ENSEBUP00000023548.1"/>
    </source>
</evidence>
<feature type="domain" description="DUF4042" evidence="4">
    <location>
        <begin position="361"/>
        <end position="538"/>
    </location>
</feature>
<dbReference type="SUPFAM" id="SSF48371">
    <property type="entry name" value="ARM repeat"/>
    <property type="match status" value="1"/>
</dbReference>
<reference evidence="5" key="1">
    <citation type="submission" date="2025-05" db="UniProtKB">
        <authorList>
            <consortium name="Ensembl"/>
        </authorList>
    </citation>
    <scope>IDENTIFICATION</scope>
</reference>
<keyword evidence="6" id="KW-1185">Reference proteome</keyword>
<feature type="region of interest" description="Disordered" evidence="3">
    <location>
        <begin position="276"/>
        <end position="299"/>
    </location>
</feature>
<organism evidence="5 6">
    <name type="scientific">Eptatretus burgeri</name>
    <name type="common">Inshore hagfish</name>
    <dbReference type="NCBI Taxonomy" id="7764"/>
    <lineage>
        <taxon>Eukaryota</taxon>
        <taxon>Metazoa</taxon>
        <taxon>Chordata</taxon>
        <taxon>Craniata</taxon>
        <taxon>Vertebrata</taxon>
        <taxon>Cyclostomata</taxon>
        <taxon>Myxini</taxon>
        <taxon>Myxiniformes</taxon>
        <taxon>Myxinidae</taxon>
        <taxon>Eptatretinae</taxon>
        <taxon>Eptatretus</taxon>
    </lineage>
</organism>
<sequence>MEKEPCGAGRLGPACCLCQAGTLRDRLLAVEAREARELKAELHAVLDQLISLERVCDHVSQTDVCANVVLLCRLVPPDQQHLVIKVAQLIGRLFGRLQVNADDESFLCTVPFLVKSLREGQSWMHFDLVQALATLLFNNGHRCEKLLANLMEVLNGLFLELSEQSADWEIKRQALLCMAHLCSSSQRGLCIPEPQWKSCLGHFFNTLNINRPLIIDEVIYCLTIQAALQGVQALLCSLKSFPSTQLVDLMVLLKRFMFYGLPGSVQLVVDSHQPVARPVSSTDNDPSGSTAACMGKRRSQNAKAEAARMGVGLQRSGKHTLRLHGSESCLQPAWRIQSSSESDVSDSEMTSLHRLRLEQSRLRQASLTTLLMSIKAVERRELYSHWLSFVPEMPDSQSPSLCSIILKDSSSKARALALQVLASLLESSQGLLSMAEEGGGQPRAFTALSESMGRRLREIHRSLLLAMLAETSPHALVQTLKCLATLASNAPYKRLHPGLPGSVWRKVWPFTHHQDVNVRVAALTLLGTLLVAQPPLPELQILLLQAPFPSCTTNRHSSGQSTPAEMENLDGLEAVSPGGSLQPNTPVEGECKGITGQDLSTSWLIKYCRDLVLGKETVINEALRGCNKEPLPVRLEALQLLYHLVKGYLEVIHPSLAELVDIACACIECAEPALQLHGTKLLEGIGSALNKEFKSKGGPCTHGTAQQVLWFWNSVLNGPLIRALQSEQLPALQTGACEVLATIPPAIFEDFPDNKQIYCMTLLLGLSVADNFLVQSEAVRALGFYMLFPSLQKDSHFVVDAAEVILKSMTQEAFVVRMNACWALGNLADALACSRECTEGGILSELPDSLIHKLIAASLNAVADKNKVKSNAVRAMGSLLYTLLPRHINSEAFFQLIEDSLRMLTTVITGNAAMKVRWNACYAYGSVFKNTAFLSGALGWRQEAMSALTSVMKSCKNFKVRIKASMALSSAPDRRWFGSADELSGSWRAVLTAMEQSREVVNFIEYRYSVTLQEIPMIGGLAFHIKGKV</sequence>
<dbReference type="InterPro" id="IPR016024">
    <property type="entry name" value="ARM-type_fold"/>
</dbReference>
<dbReference type="InterPro" id="IPR011989">
    <property type="entry name" value="ARM-like"/>
</dbReference>
<name>A0A8C4R128_EPTBU</name>
<dbReference type="AlphaFoldDB" id="A0A8C4R128"/>
<keyword evidence="2" id="KW-0175">Coiled coil</keyword>
<dbReference type="InterPro" id="IPR052107">
    <property type="entry name" value="HEAT6"/>
</dbReference>
<dbReference type="Ensembl" id="ENSEBUT00000024090.1">
    <property type="protein sequence ID" value="ENSEBUP00000023514.1"/>
    <property type="gene ID" value="ENSEBUG00000014483.1"/>
</dbReference>
<dbReference type="PANTHER" id="PTHR13366">
    <property type="entry name" value="MALARIA ANTIGEN-RELATED"/>
    <property type="match status" value="1"/>
</dbReference>
<evidence type="ECO:0000256" key="2">
    <source>
        <dbReference type="SAM" id="Coils"/>
    </source>
</evidence>
<dbReference type="Pfam" id="PF13251">
    <property type="entry name" value="DUF4042"/>
    <property type="match status" value="1"/>
</dbReference>
<dbReference type="PANTHER" id="PTHR13366:SF0">
    <property type="entry name" value="HEAT REPEAT-CONTAINING PROTEIN 6"/>
    <property type="match status" value="1"/>
</dbReference>
<dbReference type="OMA" id="NIWDMEI"/>
<proteinExistence type="predicted"/>
<feature type="coiled-coil region" evidence="2">
    <location>
        <begin position="28"/>
        <end position="55"/>
    </location>
</feature>